<dbReference type="Proteomes" id="UP001199355">
    <property type="component" value="Unassembled WGS sequence"/>
</dbReference>
<evidence type="ECO:0000256" key="8">
    <source>
        <dbReference type="SAM" id="Phobius"/>
    </source>
</evidence>
<sequence length="499" mass="57087">MSFQSFKFAVFLAAAVGGFYAVPKKGRLAVLLIFNILFFEWADPFAGIWLLSSVCLTWGCALFVEKGADRTKRRLLIGACLSFQLILLAVFKYLPVWNEIINKTYGRGLQIVHLDVAAKFGLVAPIGISFYTLEAIGYLIDVSRGKYPAEKSFWRFAAFLSFFPNIMSGPIERGDHFLGQLREITEKKRRELLNYDRVMQGLIAMLLGYGMKLIVAQRAEILVNQVYSMYQDANSFTMLMAAFFYAVQIYCDFASYSMIAVGVGRLFGFELVQNFKQPYFAKNLTDFWRRWHISLSSWLRDYIYIPLGGGRKGLAVRQRNILLVFLISGLWHGGAPQFLAWGLLHGAGQVVQDFYKKAKQAVFGEAKIGLEKLRHMLSVLLTFFTVMCFWIFFRSESVSMAVICLKNMFTRWNGFLYWRQFLFTMGLEKTQFFIAVAGIAVLFGIDLISEKKKQEPAVWIYRMPLPVRWAICLFLIGAVFVVGQYGKGFDPSGFIYVEF</sequence>
<keyword evidence="3 7" id="KW-1003">Cell membrane</keyword>
<feature type="transmembrane region" description="Helical" evidence="8">
    <location>
        <begin position="321"/>
        <end position="344"/>
    </location>
</feature>
<evidence type="ECO:0000256" key="1">
    <source>
        <dbReference type="ARBA" id="ARBA00004651"/>
    </source>
</evidence>
<organism evidence="9 10">
    <name type="scientific">Gallintestinimicrobium propionicum</name>
    <dbReference type="NCBI Taxonomy" id="2981770"/>
    <lineage>
        <taxon>Bacteria</taxon>
        <taxon>Bacillati</taxon>
        <taxon>Bacillota</taxon>
        <taxon>Clostridia</taxon>
        <taxon>Lachnospirales</taxon>
        <taxon>Lachnospiraceae</taxon>
        <taxon>Gallintestinimicrobium</taxon>
    </lineage>
</organism>
<feature type="transmembrane region" description="Helical" evidence="8">
    <location>
        <begin position="152"/>
        <end position="171"/>
    </location>
</feature>
<feature type="transmembrane region" description="Helical" evidence="8">
    <location>
        <begin position="116"/>
        <end position="140"/>
    </location>
</feature>
<dbReference type="Pfam" id="PF03062">
    <property type="entry name" value="MBOAT"/>
    <property type="match status" value="1"/>
</dbReference>
<dbReference type="GO" id="GO:0005886">
    <property type="term" value="C:plasma membrane"/>
    <property type="evidence" value="ECO:0007669"/>
    <property type="project" value="UniProtKB-SubCell"/>
</dbReference>
<dbReference type="GO" id="GO:0042121">
    <property type="term" value="P:alginic acid biosynthetic process"/>
    <property type="evidence" value="ECO:0007669"/>
    <property type="project" value="InterPro"/>
</dbReference>
<keyword evidence="6 7" id="KW-0472">Membrane</keyword>
<protein>
    <recommendedName>
        <fullName evidence="11">MBOAT family protein</fullName>
    </recommendedName>
</protein>
<evidence type="ECO:0000256" key="4">
    <source>
        <dbReference type="ARBA" id="ARBA00022692"/>
    </source>
</evidence>
<evidence type="ECO:0000256" key="2">
    <source>
        <dbReference type="ARBA" id="ARBA00010323"/>
    </source>
</evidence>
<keyword evidence="10" id="KW-1185">Reference proteome</keyword>
<comment type="subcellular location">
    <subcellularLocation>
        <location evidence="1">Cell membrane</location>
        <topology evidence="1">Multi-pass membrane protein</topology>
    </subcellularLocation>
</comment>
<gene>
    <name evidence="9" type="ORF">LKD45_08615</name>
</gene>
<keyword evidence="5 8" id="KW-1133">Transmembrane helix</keyword>
<dbReference type="InterPro" id="IPR051085">
    <property type="entry name" value="MB_O-acyltransferase"/>
</dbReference>
<dbReference type="InterPro" id="IPR028362">
    <property type="entry name" value="AlgI"/>
</dbReference>
<evidence type="ECO:0000256" key="5">
    <source>
        <dbReference type="ARBA" id="ARBA00022989"/>
    </source>
</evidence>
<dbReference type="InterPro" id="IPR004299">
    <property type="entry name" value="MBOAT_fam"/>
</dbReference>
<dbReference type="EMBL" id="JAJEQF010000019">
    <property type="protein sequence ID" value="MCC2167751.1"/>
    <property type="molecule type" value="Genomic_DNA"/>
</dbReference>
<proteinExistence type="inferred from homology"/>
<evidence type="ECO:0000256" key="7">
    <source>
        <dbReference type="PIRNR" id="PIRNR016636"/>
    </source>
</evidence>
<dbReference type="GO" id="GO:0016746">
    <property type="term" value="F:acyltransferase activity"/>
    <property type="evidence" value="ECO:0007669"/>
    <property type="project" value="UniProtKB-KW"/>
</dbReference>
<reference evidence="9 10" key="1">
    <citation type="submission" date="2021-10" db="EMBL/GenBank/DDBJ databases">
        <title>Anaerobic single-cell dispensing facilitates the cultivation of human gut bacteria.</title>
        <authorList>
            <person name="Afrizal A."/>
        </authorList>
    </citation>
    <scope>NUCLEOTIDE SEQUENCE [LARGE SCALE GENOMIC DNA]</scope>
    <source>
        <strain evidence="9 10">CLA-AA-H244</strain>
    </source>
</reference>
<evidence type="ECO:0000313" key="10">
    <source>
        <dbReference type="Proteomes" id="UP001199355"/>
    </source>
</evidence>
<comment type="caution">
    <text evidence="9">The sequence shown here is derived from an EMBL/GenBank/DDBJ whole genome shotgun (WGS) entry which is preliminary data.</text>
</comment>
<feature type="transmembrane region" description="Helical" evidence="8">
    <location>
        <begin position="469"/>
        <end position="486"/>
    </location>
</feature>
<feature type="transmembrane region" description="Helical" evidence="8">
    <location>
        <begin position="45"/>
        <end position="64"/>
    </location>
</feature>
<dbReference type="AlphaFoldDB" id="A0AAE3ATV1"/>
<dbReference type="PIRSF" id="PIRSF016636">
    <property type="entry name" value="AlgI_DltB"/>
    <property type="match status" value="1"/>
</dbReference>
<dbReference type="InterPro" id="IPR024194">
    <property type="entry name" value="Ac/AlaTfrase_AlgI/DltB"/>
</dbReference>
<keyword evidence="4 8" id="KW-0812">Transmembrane</keyword>
<name>A0AAE3ATV1_9FIRM</name>
<evidence type="ECO:0008006" key="11">
    <source>
        <dbReference type="Google" id="ProtNLM"/>
    </source>
</evidence>
<accession>A0AAE3ATV1</accession>
<dbReference type="PANTHER" id="PTHR13285">
    <property type="entry name" value="ACYLTRANSFERASE"/>
    <property type="match status" value="1"/>
</dbReference>
<feature type="transmembrane region" description="Helical" evidence="8">
    <location>
        <begin position="375"/>
        <end position="393"/>
    </location>
</feature>
<evidence type="ECO:0000313" key="9">
    <source>
        <dbReference type="EMBL" id="MCC2167751.1"/>
    </source>
</evidence>
<evidence type="ECO:0000256" key="3">
    <source>
        <dbReference type="ARBA" id="ARBA00022475"/>
    </source>
</evidence>
<keyword evidence="7" id="KW-0808">Transferase</keyword>
<comment type="similarity">
    <text evidence="2 7">Belongs to the membrane-bound acyltransferase family.</text>
</comment>
<dbReference type="PIRSF" id="PIRSF500217">
    <property type="entry name" value="AlgI"/>
    <property type="match status" value="1"/>
</dbReference>
<keyword evidence="7" id="KW-0012">Acyltransferase</keyword>
<evidence type="ECO:0000256" key="6">
    <source>
        <dbReference type="ARBA" id="ARBA00023136"/>
    </source>
</evidence>
<feature type="transmembrane region" description="Helical" evidence="8">
    <location>
        <begin position="76"/>
        <end position="96"/>
    </location>
</feature>
<dbReference type="RefSeq" id="WP_308728276.1">
    <property type="nucleotide sequence ID" value="NZ_JAJEQF010000019.1"/>
</dbReference>
<dbReference type="PANTHER" id="PTHR13285:SF18">
    <property type="entry name" value="PROTEIN-CYSTEINE N-PALMITOYLTRANSFERASE RASP"/>
    <property type="match status" value="1"/>
</dbReference>
<feature type="transmembrane region" description="Helical" evidence="8">
    <location>
        <begin position="430"/>
        <end position="448"/>
    </location>
</feature>